<proteinExistence type="inferred from homology"/>
<feature type="topological domain" description="Periplasmic" evidence="11">
    <location>
        <begin position="29"/>
        <end position="192"/>
    </location>
</feature>
<dbReference type="Pfam" id="PF04442">
    <property type="entry name" value="CtaG_Cox11"/>
    <property type="match status" value="1"/>
</dbReference>
<evidence type="ECO:0000256" key="3">
    <source>
        <dbReference type="ARBA" id="ARBA00009620"/>
    </source>
</evidence>
<keyword evidence="13" id="KW-1185">Reference proteome</keyword>
<protein>
    <recommendedName>
        <fullName evidence="4 11">Cytochrome c oxidase assembly protein CtaG</fullName>
    </recommendedName>
</protein>
<name>A0ABT2ZL64_9RHOB</name>
<evidence type="ECO:0000256" key="1">
    <source>
        <dbReference type="ARBA" id="ARBA00004007"/>
    </source>
</evidence>
<dbReference type="InterPro" id="IPR023471">
    <property type="entry name" value="CtaG/Cox11_dom_sf"/>
</dbReference>
<dbReference type="SUPFAM" id="SSF110111">
    <property type="entry name" value="Ctag/Cox11"/>
    <property type="match status" value="1"/>
</dbReference>
<comment type="function">
    <text evidence="1 11">Exerts its effect at some terminal stage of cytochrome c oxidase synthesis, probably by being involved in the insertion of the copper B into subunit I.</text>
</comment>
<dbReference type="NCBIfam" id="NF003465">
    <property type="entry name" value="PRK05089.1"/>
    <property type="match status" value="1"/>
</dbReference>
<keyword evidence="9 11" id="KW-0186">Copper</keyword>
<dbReference type="Proteomes" id="UP001652564">
    <property type="component" value="Unassembled WGS sequence"/>
</dbReference>
<keyword evidence="8 11" id="KW-1133">Transmembrane helix</keyword>
<gene>
    <name evidence="11" type="primary">ctaG</name>
    <name evidence="12" type="ORF">OEZ71_06145</name>
</gene>
<comment type="subcellular location">
    <subcellularLocation>
        <location evidence="2 11">Cell inner membrane</location>
        <topology evidence="2 11">Single-pass type II membrane protein</topology>
        <orientation evidence="2 11">Periplasmic side</orientation>
    </subcellularLocation>
</comment>
<dbReference type="RefSeq" id="WP_263739081.1">
    <property type="nucleotide sequence ID" value="NZ_JAOWKZ010000002.1"/>
</dbReference>
<evidence type="ECO:0000313" key="12">
    <source>
        <dbReference type="EMBL" id="MCV2871873.1"/>
    </source>
</evidence>
<keyword evidence="6 11" id="KW-0812">Transmembrane</keyword>
<feature type="topological domain" description="Cytoplasmic" evidence="11">
    <location>
        <begin position="1"/>
        <end position="6"/>
    </location>
</feature>
<evidence type="ECO:0000256" key="6">
    <source>
        <dbReference type="ARBA" id="ARBA00022692"/>
    </source>
</evidence>
<evidence type="ECO:0000256" key="5">
    <source>
        <dbReference type="ARBA" id="ARBA00022475"/>
    </source>
</evidence>
<keyword evidence="7 11" id="KW-0735">Signal-anchor</keyword>
<dbReference type="Gene3D" id="2.60.370.10">
    <property type="entry name" value="Ctag/Cox11"/>
    <property type="match status" value="1"/>
</dbReference>
<reference evidence="12 13" key="1">
    <citation type="submission" date="2022-10" db="EMBL/GenBank/DDBJ databases">
        <title>Defluviimonas sp. nov., isolated from ocean surface sediments.</title>
        <authorList>
            <person name="He W."/>
            <person name="Wang L."/>
            <person name="Zhang D.-F."/>
        </authorList>
    </citation>
    <scope>NUCLEOTIDE SEQUENCE [LARGE SCALE GENOMIC DNA]</scope>
    <source>
        <strain evidence="12 13">WL0050</strain>
    </source>
</reference>
<keyword evidence="11" id="KW-0997">Cell inner membrane</keyword>
<keyword evidence="5 11" id="KW-1003">Cell membrane</keyword>
<evidence type="ECO:0000256" key="2">
    <source>
        <dbReference type="ARBA" id="ARBA00004382"/>
    </source>
</evidence>
<evidence type="ECO:0000256" key="9">
    <source>
        <dbReference type="ARBA" id="ARBA00023008"/>
    </source>
</evidence>
<evidence type="ECO:0000256" key="11">
    <source>
        <dbReference type="HAMAP-Rule" id="MF_00155"/>
    </source>
</evidence>
<organism evidence="12 13">
    <name type="scientific">Albidovulum litorale</name>
    <dbReference type="NCBI Taxonomy" id="2984134"/>
    <lineage>
        <taxon>Bacteria</taxon>
        <taxon>Pseudomonadati</taxon>
        <taxon>Pseudomonadota</taxon>
        <taxon>Alphaproteobacteria</taxon>
        <taxon>Rhodobacterales</taxon>
        <taxon>Paracoccaceae</taxon>
        <taxon>Albidovulum</taxon>
    </lineage>
</organism>
<dbReference type="PANTHER" id="PTHR21320:SF3">
    <property type="entry name" value="CYTOCHROME C OXIDASE ASSEMBLY PROTEIN COX11, MITOCHONDRIAL-RELATED"/>
    <property type="match status" value="1"/>
</dbReference>
<dbReference type="PANTHER" id="PTHR21320">
    <property type="entry name" value="CYTOCHROME C OXIDASE ASSEMBLY PROTEIN COX11-RELATED"/>
    <property type="match status" value="1"/>
</dbReference>
<keyword evidence="10 11" id="KW-0472">Membrane</keyword>
<dbReference type="PIRSF" id="PIRSF005413">
    <property type="entry name" value="COX11"/>
    <property type="match status" value="1"/>
</dbReference>
<evidence type="ECO:0000256" key="4">
    <source>
        <dbReference type="ARBA" id="ARBA00015384"/>
    </source>
</evidence>
<dbReference type="EMBL" id="JAOWKZ010000002">
    <property type="protein sequence ID" value="MCV2871873.1"/>
    <property type="molecule type" value="Genomic_DNA"/>
</dbReference>
<dbReference type="HAMAP" id="MF_00155">
    <property type="entry name" value="CtaG"/>
    <property type="match status" value="1"/>
</dbReference>
<accession>A0ABT2ZL64</accession>
<evidence type="ECO:0000256" key="8">
    <source>
        <dbReference type="ARBA" id="ARBA00022989"/>
    </source>
</evidence>
<evidence type="ECO:0000313" key="13">
    <source>
        <dbReference type="Proteomes" id="UP001652564"/>
    </source>
</evidence>
<sequence length="192" mass="21285">MKRLDGNSRVAAMLVGVVVTMGALAWAAVPFYDWFCRVTGYGGTTNVATAASDEVLDEIVTVRFDANTASGMPWEFRAKQTEMKLKIGESGMAFYEAYNPTDKPVAGTASYNVSPDIAGYYFNKIQCFCFTEQVLQPGERVEMPVVFFVDPELVKDRDAGRIRNITLSYTFYQTELPEEQASLSPAEGSDYN</sequence>
<comment type="similarity">
    <text evidence="3 11">Belongs to the COX11/CtaG family.</text>
</comment>
<comment type="caution">
    <text evidence="12">The sequence shown here is derived from an EMBL/GenBank/DDBJ whole genome shotgun (WGS) entry which is preliminary data.</text>
</comment>
<evidence type="ECO:0000256" key="7">
    <source>
        <dbReference type="ARBA" id="ARBA00022968"/>
    </source>
</evidence>
<evidence type="ECO:0000256" key="10">
    <source>
        <dbReference type="ARBA" id="ARBA00023136"/>
    </source>
</evidence>
<dbReference type="InterPro" id="IPR007533">
    <property type="entry name" value="Cyt_c_oxidase_assmbl_CtaG"/>
</dbReference>